<dbReference type="SUPFAM" id="SSF50978">
    <property type="entry name" value="WD40 repeat-like"/>
    <property type="match status" value="1"/>
</dbReference>
<dbReference type="GO" id="GO:0000139">
    <property type="term" value="C:Golgi membrane"/>
    <property type="evidence" value="ECO:0007669"/>
    <property type="project" value="UniProtKB-SubCell"/>
</dbReference>
<dbReference type="InterPro" id="IPR036322">
    <property type="entry name" value="WD40_repeat_dom_sf"/>
</dbReference>
<evidence type="ECO:0000256" key="1">
    <source>
        <dbReference type="ARBA" id="ARBA00022448"/>
    </source>
</evidence>
<evidence type="ECO:0000256" key="7">
    <source>
        <dbReference type="ARBA" id="ARBA00022927"/>
    </source>
</evidence>
<evidence type="ECO:0000256" key="5">
    <source>
        <dbReference type="ARBA" id="ARBA00022824"/>
    </source>
</evidence>
<feature type="transmembrane region" description="Helical" evidence="10">
    <location>
        <begin position="394"/>
        <end position="412"/>
    </location>
</feature>
<sequence>MSFNTFTKELNYPLFGLQFIDNNTFAVSGGGGEGRHGIPNGLDIFQITNKQDADNKKKDSKPPPPSQQPVPDLLKPKELKLIGEFKYDKNTSDAPMSLAYHKPTGTAYLGCNDGKTIIETTSTNHDLKALKISDNGTKVGKSQQYRVFPNKVEGSSYIKKIEAHDLGKLVMLSSDAVSRVYVNDITSLDNPSVFEAKETQEIKDFSIKKSSNDDDKALEFAYVTKSTGKIVNVVAKKSPVIKDLKLTAKECQLLRIKYLSSTKLLILGASPNKQIIAYVYCTATDKVINRQVLVKNVKSVNAVDFAPFNNNNTAGLLAVATSDLSVVLYHVALDGGYKIVKIFEFPRSHAFAVTNIAIEENLNHVVSVSAANSIHVIELPSVETLESLKDGGSMLWWIILMILVLIIAMYLANAQ</sequence>
<comment type="similarity">
    <text evidence="10">Belongs to the WD repeat SEC12 family.</text>
</comment>
<evidence type="ECO:0000256" key="3">
    <source>
        <dbReference type="ARBA" id="ARBA00022692"/>
    </source>
</evidence>
<keyword evidence="7 10" id="KW-0653">Protein transport</keyword>
<keyword evidence="8 10" id="KW-1133">Transmembrane helix</keyword>
<dbReference type="InterPro" id="IPR045260">
    <property type="entry name" value="Sec12-like"/>
</dbReference>
<evidence type="ECO:0000256" key="8">
    <source>
        <dbReference type="ARBA" id="ARBA00022989"/>
    </source>
</evidence>
<dbReference type="GO" id="GO:0003400">
    <property type="term" value="P:regulation of COPII vesicle coating"/>
    <property type="evidence" value="ECO:0007669"/>
    <property type="project" value="UniProtKB-UniRule"/>
</dbReference>
<dbReference type="GeneID" id="90075466"/>
<keyword evidence="2 10" id="KW-0853">WD repeat</keyword>
<dbReference type="RefSeq" id="XP_064854487.1">
    <property type="nucleotide sequence ID" value="XM_064998415.1"/>
</dbReference>
<keyword evidence="1 10" id="KW-0813">Transport</keyword>
<accession>A0AAV5QSI6</accession>
<evidence type="ECO:0000313" key="12">
    <source>
        <dbReference type="EMBL" id="GMM37491.1"/>
    </source>
</evidence>
<evidence type="ECO:0000256" key="9">
    <source>
        <dbReference type="ARBA" id="ARBA00023136"/>
    </source>
</evidence>
<gene>
    <name evidence="12" type="ORF">DASC09_048160</name>
</gene>
<keyword evidence="4 10" id="KW-0677">Repeat</keyword>
<dbReference type="AlphaFoldDB" id="A0AAV5QSI6"/>
<dbReference type="GO" id="GO:0015031">
    <property type="term" value="P:protein transport"/>
    <property type="evidence" value="ECO:0007669"/>
    <property type="project" value="UniProtKB-KW"/>
</dbReference>
<comment type="function">
    <text evidence="10">Guanine nucleotide-exchange factor (GEF) required for the formation or budding of transport vesicles from the ER.</text>
</comment>
<evidence type="ECO:0000256" key="2">
    <source>
        <dbReference type="ARBA" id="ARBA00022574"/>
    </source>
</evidence>
<evidence type="ECO:0000256" key="6">
    <source>
        <dbReference type="ARBA" id="ARBA00022892"/>
    </source>
</evidence>
<keyword evidence="13" id="KW-1185">Reference proteome</keyword>
<keyword evidence="9 10" id="KW-0472">Membrane</keyword>
<keyword evidence="6" id="KW-0931">ER-Golgi transport</keyword>
<dbReference type="Gene3D" id="2.130.10.10">
    <property type="entry name" value="YVTN repeat-like/Quinoprotein amine dehydrogenase"/>
    <property type="match status" value="1"/>
</dbReference>
<dbReference type="GO" id="GO:0005085">
    <property type="term" value="F:guanyl-nucleotide exchange factor activity"/>
    <property type="evidence" value="ECO:0007669"/>
    <property type="project" value="InterPro"/>
</dbReference>
<comment type="caution">
    <text evidence="12">The sequence shown here is derived from an EMBL/GenBank/DDBJ whole genome shotgun (WGS) entry which is preliminary data.</text>
</comment>
<evidence type="ECO:0000256" key="4">
    <source>
        <dbReference type="ARBA" id="ARBA00022737"/>
    </source>
</evidence>
<dbReference type="EMBL" id="BTFZ01000012">
    <property type="protein sequence ID" value="GMM37491.1"/>
    <property type="molecule type" value="Genomic_DNA"/>
</dbReference>
<proteinExistence type="inferred from homology"/>
<comment type="subcellular location">
    <subcellularLocation>
        <location evidence="10">Endoplasmic reticulum membrane</location>
        <topology evidence="10">Single-pass type II membrane protein</topology>
    </subcellularLocation>
    <subcellularLocation>
        <location evidence="10">Golgi apparatus membrane</location>
        <topology evidence="10">Single-pass type II membrane protein</topology>
    </subcellularLocation>
</comment>
<dbReference type="Proteomes" id="UP001360560">
    <property type="component" value="Unassembled WGS sequence"/>
</dbReference>
<dbReference type="GO" id="GO:0006888">
    <property type="term" value="P:endoplasmic reticulum to Golgi vesicle-mediated transport"/>
    <property type="evidence" value="ECO:0007669"/>
    <property type="project" value="UniProtKB-UniRule"/>
</dbReference>
<name>A0AAV5QSI6_9ASCO</name>
<dbReference type="PANTHER" id="PTHR23284:SF0">
    <property type="entry name" value="PROLACTIN REGULATORY ELEMENT-BINDING PROTEIN"/>
    <property type="match status" value="1"/>
</dbReference>
<dbReference type="GO" id="GO:0005789">
    <property type="term" value="C:endoplasmic reticulum membrane"/>
    <property type="evidence" value="ECO:0007669"/>
    <property type="project" value="UniProtKB-SubCell"/>
</dbReference>
<protein>
    <recommendedName>
        <fullName evidence="10">Guanine nucleotide-exchange factor SEC12</fullName>
    </recommendedName>
</protein>
<reference evidence="12 13" key="1">
    <citation type="journal article" date="2023" name="Elife">
        <title>Identification of key yeast species and microbe-microbe interactions impacting larval growth of Drosophila in the wild.</title>
        <authorList>
            <person name="Mure A."/>
            <person name="Sugiura Y."/>
            <person name="Maeda R."/>
            <person name="Honda K."/>
            <person name="Sakurai N."/>
            <person name="Takahashi Y."/>
            <person name="Watada M."/>
            <person name="Katoh T."/>
            <person name="Gotoh A."/>
            <person name="Gotoh Y."/>
            <person name="Taniguchi I."/>
            <person name="Nakamura K."/>
            <person name="Hayashi T."/>
            <person name="Katayama T."/>
            <person name="Uemura T."/>
            <person name="Hattori Y."/>
        </authorList>
    </citation>
    <scope>NUCLEOTIDE SEQUENCE [LARGE SCALE GENOMIC DNA]</scope>
    <source>
        <strain evidence="12 13">SC-9</strain>
    </source>
</reference>
<dbReference type="InterPro" id="IPR015943">
    <property type="entry name" value="WD40/YVTN_repeat-like_dom_sf"/>
</dbReference>
<organism evidence="12 13">
    <name type="scientific">Saccharomycopsis crataegensis</name>
    <dbReference type="NCBI Taxonomy" id="43959"/>
    <lineage>
        <taxon>Eukaryota</taxon>
        <taxon>Fungi</taxon>
        <taxon>Dikarya</taxon>
        <taxon>Ascomycota</taxon>
        <taxon>Saccharomycotina</taxon>
        <taxon>Saccharomycetes</taxon>
        <taxon>Saccharomycopsidaceae</taxon>
        <taxon>Saccharomycopsis</taxon>
    </lineage>
</organism>
<keyword evidence="5 10" id="KW-0256">Endoplasmic reticulum</keyword>
<evidence type="ECO:0000256" key="10">
    <source>
        <dbReference type="RuleBase" id="RU369019"/>
    </source>
</evidence>
<evidence type="ECO:0000256" key="11">
    <source>
        <dbReference type="SAM" id="MobiDB-lite"/>
    </source>
</evidence>
<evidence type="ECO:0000313" key="13">
    <source>
        <dbReference type="Proteomes" id="UP001360560"/>
    </source>
</evidence>
<feature type="region of interest" description="Disordered" evidence="11">
    <location>
        <begin position="53"/>
        <end position="74"/>
    </location>
</feature>
<keyword evidence="3 10" id="KW-0812">Transmembrane</keyword>
<dbReference type="PANTHER" id="PTHR23284">
    <property type="entry name" value="PROLACTIN REGULATORY ELEMENT BINDING PROTEIN"/>
    <property type="match status" value="1"/>
</dbReference>